<proteinExistence type="predicted"/>
<protein>
    <submittedName>
        <fullName evidence="1">Uncharacterized protein</fullName>
    </submittedName>
</protein>
<dbReference type="Proteomes" id="UP000523000">
    <property type="component" value="Unassembled WGS sequence"/>
</dbReference>
<sequence length="60" mass="6869">MVHGFNTRYPDTACAFTLHQCNDPTSRIYDERKRSEGKKHNQILIALAPPTLQRALRDAT</sequence>
<reference evidence="1 2" key="1">
    <citation type="submission" date="2020-08" db="EMBL/GenBank/DDBJ databases">
        <title>Sequencing the genomes of 1000 actinobacteria strains.</title>
        <authorList>
            <person name="Klenk H.-P."/>
        </authorList>
    </citation>
    <scope>NUCLEOTIDE SEQUENCE [LARGE SCALE GENOMIC DNA]</scope>
    <source>
        <strain evidence="1 2">DSM 22826</strain>
    </source>
</reference>
<dbReference type="AlphaFoldDB" id="A0A839QP86"/>
<name>A0A839QP86_9MICC</name>
<accession>A0A839QP86</accession>
<dbReference type="EMBL" id="JACHVS010000001">
    <property type="protein sequence ID" value="MBB2996455.1"/>
    <property type="molecule type" value="Genomic_DNA"/>
</dbReference>
<comment type="caution">
    <text evidence="1">The sequence shown here is derived from an EMBL/GenBank/DDBJ whole genome shotgun (WGS) entry which is preliminary data.</text>
</comment>
<gene>
    <name evidence="1" type="ORF">E9229_002646</name>
</gene>
<keyword evidence="2" id="KW-1185">Reference proteome</keyword>
<evidence type="ECO:0000313" key="2">
    <source>
        <dbReference type="Proteomes" id="UP000523000"/>
    </source>
</evidence>
<evidence type="ECO:0000313" key="1">
    <source>
        <dbReference type="EMBL" id="MBB2996455.1"/>
    </source>
</evidence>
<organism evidence="1 2">
    <name type="scientific">Paeniglutamicibacter cryotolerans</name>
    <dbReference type="NCBI Taxonomy" id="670079"/>
    <lineage>
        <taxon>Bacteria</taxon>
        <taxon>Bacillati</taxon>
        <taxon>Actinomycetota</taxon>
        <taxon>Actinomycetes</taxon>
        <taxon>Micrococcales</taxon>
        <taxon>Micrococcaceae</taxon>
        <taxon>Paeniglutamicibacter</taxon>
    </lineage>
</organism>